<organism evidence="1 2">
    <name type="scientific">Allacma fusca</name>
    <dbReference type="NCBI Taxonomy" id="39272"/>
    <lineage>
        <taxon>Eukaryota</taxon>
        <taxon>Metazoa</taxon>
        <taxon>Ecdysozoa</taxon>
        <taxon>Arthropoda</taxon>
        <taxon>Hexapoda</taxon>
        <taxon>Collembola</taxon>
        <taxon>Symphypleona</taxon>
        <taxon>Sminthuridae</taxon>
        <taxon>Allacma</taxon>
    </lineage>
</organism>
<gene>
    <name evidence="1" type="ORF">AFUS01_LOCUS7776</name>
</gene>
<evidence type="ECO:0000313" key="2">
    <source>
        <dbReference type="Proteomes" id="UP000708208"/>
    </source>
</evidence>
<dbReference type="Proteomes" id="UP000708208">
    <property type="component" value="Unassembled WGS sequence"/>
</dbReference>
<feature type="non-terminal residue" evidence="1">
    <location>
        <position position="32"/>
    </location>
</feature>
<proteinExistence type="predicted"/>
<keyword evidence="2" id="KW-1185">Reference proteome</keyword>
<dbReference type="AlphaFoldDB" id="A0A8J2NQZ4"/>
<sequence>AYSVAITGAWLFYEHADFNQGSKAAMEYGFSS</sequence>
<comment type="caution">
    <text evidence="1">The sequence shown here is derived from an EMBL/GenBank/DDBJ whole genome shotgun (WGS) entry which is preliminary data.</text>
</comment>
<accession>A0A8J2NQZ4</accession>
<evidence type="ECO:0000313" key="1">
    <source>
        <dbReference type="EMBL" id="CAG7718383.1"/>
    </source>
</evidence>
<protein>
    <submittedName>
        <fullName evidence="1">Uncharacterized protein</fullName>
    </submittedName>
</protein>
<feature type="non-terminal residue" evidence="1">
    <location>
        <position position="1"/>
    </location>
</feature>
<name>A0A8J2NQZ4_9HEXA</name>
<dbReference type="EMBL" id="CAJVCH010053045">
    <property type="protein sequence ID" value="CAG7718383.1"/>
    <property type="molecule type" value="Genomic_DNA"/>
</dbReference>
<reference evidence="1" key="1">
    <citation type="submission" date="2021-06" db="EMBL/GenBank/DDBJ databases">
        <authorList>
            <person name="Hodson N. C."/>
            <person name="Mongue J. A."/>
            <person name="Jaron S. K."/>
        </authorList>
    </citation>
    <scope>NUCLEOTIDE SEQUENCE</scope>
</reference>